<dbReference type="SUPFAM" id="SSF46785">
    <property type="entry name" value="Winged helix' DNA-binding domain"/>
    <property type="match status" value="1"/>
</dbReference>
<evidence type="ECO:0000313" key="2">
    <source>
        <dbReference type="EMBL" id="MDR7085601.1"/>
    </source>
</evidence>
<dbReference type="Proteomes" id="UP001257739">
    <property type="component" value="Unassembled WGS sequence"/>
</dbReference>
<dbReference type="Pfam" id="PF12840">
    <property type="entry name" value="HTH_20"/>
    <property type="match status" value="1"/>
</dbReference>
<dbReference type="PRINTS" id="PR00778">
    <property type="entry name" value="HTHARSR"/>
</dbReference>
<dbReference type="PROSITE" id="PS50987">
    <property type="entry name" value="HTH_ARSR_2"/>
    <property type="match status" value="1"/>
</dbReference>
<keyword evidence="3" id="KW-1185">Reference proteome</keyword>
<dbReference type="NCBIfam" id="NF033788">
    <property type="entry name" value="HTH_metalloreg"/>
    <property type="match status" value="1"/>
</dbReference>
<dbReference type="InterPro" id="IPR001845">
    <property type="entry name" value="HTH_ArsR_DNA-bd_dom"/>
</dbReference>
<proteinExistence type="predicted"/>
<dbReference type="RefSeq" id="WP_309966216.1">
    <property type="nucleotide sequence ID" value="NZ_JAVDWH010000001.1"/>
</dbReference>
<dbReference type="PANTHER" id="PTHR38600">
    <property type="entry name" value="TRANSCRIPTIONAL REGULATORY PROTEIN"/>
    <property type="match status" value="1"/>
</dbReference>
<sequence length="123" mass="13837">MATDQLSRVFSALADPTRRDILARLGEGDATVTELAAPFPISLPAISRHLKVLEGAGLIARDRQAQWRTSSLRAEPLKEATTWMEHLSHLWDDRFDRLDAHLASMKQALQDTEDTNKEENTDD</sequence>
<dbReference type="CDD" id="cd00090">
    <property type="entry name" value="HTH_ARSR"/>
    <property type="match status" value="1"/>
</dbReference>
<dbReference type="InterPro" id="IPR011991">
    <property type="entry name" value="ArsR-like_HTH"/>
</dbReference>
<feature type="domain" description="HTH arsR-type" evidence="1">
    <location>
        <begin position="1"/>
        <end position="94"/>
    </location>
</feature>
<comment type="caution">
    <text evidence="2">The sequence shown here is derived from an EMBL/GenBank/DDBJ whole genome shotgun (WGS) entry which is preliminary data.</text>
</comment>
<dbReference type="PANTHER" id="PTHR38600:SF2">
    <property type="entry name" value="SLL0088 PROTEIN"/>
    <property type="match status" value="1"/>
</dbReference>
<organism evidence="2 3">
    <name type="scientific">Aeromicrobium panaciterrae</name>
    <dbReference type="NCBI Taxonomy" id="363861"/>
    <lineage>
        <taxon>Bacteria</taxon>
        <taxon>Bacillati</taxon>
        <taxon>Actinomycetota</taxon>
        <taxon>Actinomycetes</taxon>
        <taxon>Propionibacteriales</taxon>
        <taxon>Nocardioidaceae</taxon>
        <taxon>Aeromicrobium</taxon>
    </lineage>
</organism>
<dbReference type="EMBL" id="JAVDWH010000001">
    <property type="protein sequence ID" value="MDR7085601.1"/>
    <property type="molecule type" value="Genomic_DNA"/>
</dbReference>
<dbReference type="InterPro" id="IPR036388">
    <property type="entry name" value="WH-like_DNA-bd_sf"/>
</dbReference>
<dbReference type="GO" id="GO:0003677">
    <property type="term" value="F:DNA binding"/>
    <property type="evidence" value="ECO:0007669"/>
    <property type="project" value="UniProtKB-KW"/>
</dbReference>
<dbReference type="SMART" id="SM00418">
    <property type="entry name" value="HTH_ARSR"/>
    <property type="match status" value="1"/>
</dbReference>
<evidence type="ECO:0000313" key="3">
    <source>
        <dbReference type="Proteomes" id="UP001257739"/>
    </source>
</evidence>
<name>A0ABU1UKB5_9ACTN</name>
<gene>
    <name evidence="2" type="ORF">J2X11_000440</name>
</gene>
<reference evidence="2 3" key="1">
    <citation type="submission" date="2023-07" db="EMBL/GenBank/DDBJ databases">
        <title>Sorghum-associated microbial communities from plants grown in Nebraska, USA.</title>
        <authorList>
            <person name="Schachtman D."/>
        </authorList>
    </citation>
    <scope>NUCLEOTIDE SEQUENCE [LARGE SCALE GENOMIC DNA]</scope>
    <source>
        <strain evidence="2 3">BE248</strain>
    </source>
</reference>
<keyword evidence="2" id="KW-0238">DNA-binding</keyword>
<dbReference type="Gene3D" id="1.10.10.10">
    <property type="entry name" value="Winged helix-like DNA-binding domain superfamily/Winged helix DNA-binding domain"/>
    <property type="match status" value="1"/>
</dbReference>
<protein>
    <submittedName>
        <fullName evidence="2">DNA-binding transcriptional ArsR family regulator</fullName>
    </submittedName>
</protein>
<accession>A0ABU1UKB5</accession>
<dbReference type="InterPro" id="IPR036390">
    <property type="entry name" value="WH_DNA-bd_sf"/>
</dbReference>
<evidence type="ECO:0000259" key="1">
    <source>
        <dbReference type="PROSITE" id="PS50987"/>
    </source>
</evidence>